<dbReference type="EMBL" id="JBHUEJ010000008">
    <property type="protein sequence ID" value="MFD1709606.1"/>
    <property type="molecule type" value="Genomic_DNA"/>
</dbReference>
<evidence type="ECO:0000256" key="2">
    <source>
        <dbReference type="SAM" id="SignalP"/>
    </source>
</evidence>
<proteinExistence type="predicted"/>
<gene>
    <name evidence="4" type="ORF">ACFSF0_03235</name>
</gene>
<dbReference type="PROSITE" id="PS50853">
    <property type="entry name" value="FN3"/>
    <property type="match status" value="1"/>
</dbReference>
<dbReference type="Pfam" id="PF18203">
    <property type="entry name" value="IPTL-CTERM"/>
    <property type="match status" value="1"/>
</dbReference>
<protein>
    <submittedName>
        <fullName evidence="4">IPTL-CTERM sorting domain-containing protein</fullName>
    </submittedName>
</protein>
<evidence type="ECO:0000256" key="1">
    <source>
        <dbReference type="SAM" id="MobiDB-lite"/>
    </source>
</evidence>
<keyword evidence="2" id="KW-0732">Signal</keyword>
<name>A0ABW4KQJ1_9BURK</name>
<sequence length="546" mass="51178">MKTRLLVMTPVRRAALLTLLGSSFAAVPALAQTFTTAGPHAASIDTTQYNVMTFVVNGGGGGGGGKDSAVGGAGAAGSSVSGLVQVGPPYATADIVVGAGGGFGANDPRSPTTTPTNASIGAGQGGPGGLNVQSGGGGAGGGASALNIAGSSVWVRAGGGGGGGGGSTGAFITRIGYTGIGMAGNEAYSGPVAPPPSTAANPATTLVPVPALASAAAACAAPGNGAPGNTDAVNGGGAGGAGGTFSGADRGAAMAARDSYWNAAGGLTGPSCDLGPVEGATLNPNGGGAGGKGANATAAAAGTAGRVTVTFSFDAARVPTVTGVDGTGAVTVAPPATLPPSNSPVSYTVTCTPTGGGTALVGNGAAPGPITVSGMVAGQGYDCTAVAQLQDDATGTPSISTLPSPPVAVMPPITPASLPGITATPGDTTATVTLTPPTTLPLGATVVSYDVTCTGPGGYSQTQTGITPATPTTATFSGMTNGQTYSCTTTANLSGTFGTAGPSPAATVVPNGPIAPVAVPTLNEWMLLLTSAAVAGLALRRRRSRG</sequence>
<dbReference type="InterPro" id="IPR003961">
    <property type="entry name" value="FN3_dom"/>
</dbReference>
<dbReference type="Proteomes" id="UP001597304">
    <property type="component" value="Unassembled WGS sequence"/>
</dbReference>
<feature type="chain" id="PRO_5047462671" evidence="2">
    <location>
        <begin position="32"/>
        <end position="546"/>
    </location>
</feature>
<reference evidence="5" key="1">
    <citation type="journal article" date="2019" name="Int. J. Syst. Evol. Microbiol.">
        <title>The Global Catalogue of Microorganisms (GCM) 10K type strain sequencing project: providing services to taxonomists for standard genome sequencing and annotation.</title>
        <authorList>
            <consortium name="The Broad Institute Genomics Platform"/>
            <consortium name="The Broad Institute Genome Sequencing Center for Infectious Disease"/>
            <person name="Wu L."/>
            <person name="Ma J."/>
        </authorList>
    </citation>
    <scope>NUCLEOTIDE SEQUENCE [LARGE SCALE GENOMIC DNA]</scope>
    <source>
        <strain evidence="5">LMG 29247</strain>
    </source>
</reference>
<feature type="compositionally biased region" description="Gly residues" evidence="1">
    <location>
        <begin position="122"/>
        <end position="136"/>
    </location>
</feature>
<dbReference type="SUPFAM" id="SSF49265">
    <property type="entry name" value="Fibronectin type III"/>
    <property type="match status" value="1"/>
</dbReference>
<dbReference type="InterPro" id="IPR013783">
    <property type="entry name" value="Ig-like_fold"/>
</dbReference>
<organism evidence="4 5">
    <name type="scientific">Ottowia flava</name>
    <dbReference type="NCBI Taxonomy" id="2675430"/>
    <lineage>
        <taxon>Bacteria</taxon>
        <taxon>Pseudomonadati</taxon>
        <taxon>Pseudomonadota</taxon>
        <taxon>Betaproteobacteria</taxon>
        <taxon>Burkholderiales</taxon>
        <taxon>Comamonadaceae</taxon>
        <taxon>Ottowia</taxon>
    </lineage>
</organism>
<feature type="signal peptide" evidence="2">
    <location>
        <begin position="1"/>
        <end position="31"/>
    </location>
</feature>
<evidence type="ECO:0000313" key="5">
    <source>
        <dbReference type="Proteomes" id="UP001597304"/>
    </source>
</evidence>
<dbReference type="Gene3D" id="2.60.40.10">
    <property type="entry name" value="Immunoglobulins"/>
    <property type="match status" value="1"/>
</dbReference>
<dbReference type="RefSeq" id="WP_147913500.1">
    <property type="nucleotide sequence ID" value="NZ_JBHUEJ010000008.1"/>
</dbReference>
<dbReference type="InterPro" id="IPR036116">
    <property type="entry name" value="FN3_sf"/>
</dbReference>
<feature type="region of interest" description="Disordered" evidence="1">
    <location>
        <begin position="102"/>
        <end position="136"/>
    </location>
</feature>
<dbReference type="NCBIfam" id="TIGR04174">
    <property type="entry name" value="IPTL_CTERM"/>
    <property type="match status" value="1"/>
</dbReference>
<dbReference type="InterPro" id="IPR026442">
    <property type="entry name" value="IPTL_CTERM"/>
</dbReference>
<feature type="domain" description="Fibronectin type-III" evidence="3">
    <location>
        <begin position="414"/>
        <end position="511"/>
    </location>
</feature>
<accession>A0ABW4KQJ1</accession>
<evidence type="ECO:0000313" key="4">
    <source>
        <dbReference type="EMBL" id="MFD1709606.1"/>
    </source>
</evidence>
<keyword evidence="5" id="KW-1185">Reference proteome</keyword>
<comment type="caution">
    <text evidence="4">The sequence shown here is derived from an EMBL/GenBank/DDBJ whole genome shotgun (WGS) entry which is preliminary data.</text>
</comment>
<evidence type="ECO:0000259" key="3">
    <source>
        <dbReference type="PROSITE" id="PS50853"/>
    </source>
</evidence>